<gene>
    <name evidence="1" type="ORF">L2E82_28030</name>
</gene>
<reference evidence="2" key="1">
    <citation type="journal article" date="2022" name="Mol. Ecol. Resour.">
        <title>The genomes of chicory, endive, great burdock and yacon provide insights into Asteraceae palaeo-polyploidization history and plant inulin production.</title>
        <authorList>
            <person name="Fan W."/>
            <person name="Wang S."/>
            <person name="Wang H."/>
            <person name="Wang A."/>
            <person name="Jiang F."/>
            <person name="Liu H."/>
            <person name="Zhao H."/>
            <person name="Xu D."/>
            <person name="Zhang Y."/>
        </authorList>
    </citation>
    <scope>NUCLEOTIDE SEQUENCE [LARGE SCALE GENOMIC DNA]</scope>
    <source>
        <strain evidence="2">cv. Punajuju</strain>
    </source>
</reference>
<name>A0ACB9CVB4_CICIN</name>
<proteinExistence type="predicted"/>
<protein>
    <submittedName>
        <fullName evidence="1">Uncharacterized protein</fullName>
    </submittedName>
</protein>
<keyword evidence="2" id="KW-1185">Reference proteome</keyword>
<dbReference type="Proteomes" id="UP001055811">
    <property type="component" value="Linkage Group LG05"/>
</dbReference>
<comment type="caution">
    <text evidence="1">The sequence shown here is derived from an EMBL/GenBank/DDBJ whole genome shotgun (WGS) entry which is preliminary data.</text>
</comment>
<evidence type="ECO:0000313" key="2">
    <source>
        <dbReference type="Proteomes" id="UP001055811"/>
    </source>
</evidence>
<reference evidence="1 2" key="2">
    <citation type="journal article" date="2022" name="Mol. Ecol. Resour.">
        <title>The genomes of chicory, endive, great burdock and yacon provide insights into Asteraceae paleo-polyploidization history and plant inulin production.</title>
        <authorList>
            <person name="Fan W."/>
            <person name="Wang S."/>
            <person name="Wang H."/>
            <person name="Wang A."/>
            <person name="Jiang F."/>
            <person name="Liu H."/>
            <person name="Zhao H."/>
            <person name="Xu D."/>
            <person name="Zhang Y."/>
        </authorList>
    </citation>
    <scope>NUCLEOTIDE SEQUENCE [LARGE SCALE GENOMIC DNA]</scope>
    <source>
        <strain evidence="2">cv. Punajuju</strain>
        <tissue evidence="1">Leaves</tissue>
    </source>
</reference>
<sequence length="396" mass="44887">MDFGLSKIGPANQEFTFLISHPAGTFGYCDPLYVDTGFLTKESDVYSFGVVLFEVLCGRLCIANYDDNRRFLSKLAQTCCEEKKLQTIVLDCLQEQIYPDCLVIFSKIAYQCLHRDRNQRPPVAEIVKQLKDAVQCQVKYMVEKEKKFKFNAAFYSEVDLHMHDDLEQMSKPLQSLIQHGDMSEKELKAYDGTDPRKPVLMAIKGKIYDVSSSRMFYGAGGTYGEWSGKDASRAIAKLSFEEEDLNCDLTGLGDDALDALDDWEIMFKSKYVKVGSIKNPERKSRGDMTEEELKSYDGRDPSKPILMAINGVIYDVSTERRLYGPGGPYELWTGKDCSRAVAKRSFKGEDLNSDLTGLGDHELQSLKNWEDTFRIKYVRVGVIAKSKNNSSYILQS</sequence>
<dbReference type="EMBL" id="CM042013">
    <property type="protein sequence ID" value="KAI3738012.1"/>
    <property type="molecule type" value="Genomic_DNA"/>
</dbReference>
<organism evidence="1 2">
    <name type="scientific">Cichorium intybus</name>
    <name type="common">Chicory</name>
    <dbReference type="NCBI Taxonomy" id="13427"/>
    <lineage>
        <taxon>Eukaryota</taxon>
        <taxon>Viridiplantae</taxon>
        <taxon>Streptophyta</taxon>
        <taxon>Embryophyta</taxon>
        <taxon>Tracheophyta</taxon>
        <taxon>Spermatophyta</taxon>
        <taxon>Magnoliopsida</taxon>
        <taxon>eudicotyledons</taxon>
        <taxon>Gunneridae</taxon>
        <taxon>Pentapetalae</taxon>
        <taxon>asterids</taxon>
        <taxon>campanulids</taxon>
        <taxon>Asterales</taxon>
        <taxon>Asteraceae</taxon>
        <taxon>Cichorioideae</taxon>
        <taxon>Cichorieae</taxon>
        <taxon>Cichoriinae</taxon>
        <taxon>Cichorium</taxon>
    </lineage>
</organism>
<evidence type="ECO:0000313" key="1">
    <source>
        <dbReference type="EMBL" id="KAI3738012.1"/>
    </source>
</evidence>
<accession>A0ACB9CVB4</accession>